<dbReference type="PANTHER" id="PTHR48475:SF1">
    <property type="entry name" value="RNASE H TYPE-1 DOMAIN-CONTAINING PROTEIN"/>
    <property type="match status" value="1"/>
</dbReference>
<sequence>MKRMMIYHMRSLDCLSKNQPIVWNDECQEAFDSIKNYLLEPPILVPPVEGRPLILYLSVFDESVGCVLGQRDETGKKEHAIYYLSKKFTDCETRYTMLEKTCCALAWAAKRLRHYLVNHTTWLISRMDPINLVPEVLFFAEKSKVHFSGPGRAISIQIQIQKTLKQAQARNHREAEKESEKMKMNRSPELLRRAGEDEASGGPSRSPPWLHPHRR</sequence>
<proteinExistence type="predicted"/>
<dbReference type="STRING" id="3880.A0A072UV33"/>
<dbReference type="InterPro" id="IPR043128">
    <property type="entry name" value="Rev_trsase/Diguanyl_cyclase"/>
</dbReference>
<evidence type="ECO:0000256" key="1">
    <source>
        <dbReference type="SAM" id="MobiDB-lite"/>
    </source>
</evidence>
<evidence type="ECO:0000259" key="2">
    <source>
        <dbReference type="Pfam" id="PF17919"/>
    </source>
</evidence>
<keyword evidence="5" id="KW-1185">Reference proteome</keyword>
<reference evidence="3 5" key="1">
    <citation type="journal article" date="2011" name="Nature">
        <title>The Medicago genome provides insight into the evolution of rhizobial symbioses.</title>
        <authorList>
            <person name="Young N.D."/>
            <person name="Debelle F."/>
            <person name="Oldroyd G.E."/>
            <person name="Geurts R."/>
            <person name="Cannon S.B."/>
            <person name="Udvardi M.K."/>
            <person name="Benedito V.A."/>
            <person name="Mayer K.F."/>
            <person name="Gouzy J."/>
            <person name="Schoof H."/>
            <person name="Van de Peer Y."/>
            <person name="Proost S."/>
            <person name="Cook D.R."/>
            <person name="Meyers B.C."/>
            <person name="Spannagl M."/>
            <person name="Cheung F."/>
            <person name="De Mita S."/>
            <person name="Krishnakumar V."/>
            <person name="Gundlach H."/>
            <person name="Zhou S."/>
            <person name="Mudge J."/>
            <person name="Bharti A.K."/>
            <person name="Murray J.D."/>
            <person name="Naoumkina M.A."/>
            <person name="Rosen B."/>
            <person name="Silverstein K.A."/>
            <person name="Tang H."/>
            <person name="Rombauts S."/>
            <person name="Zhao P.X."/>
            <person name="Zhou P."/>
            <person name="Barbe V."/>
            <person name="Bardou P."/>
            <person name="Bechner M."/>
            <person name="Bellec A."/>
            <person name="Berger A."/>
            <person name="Berges H."/>
            <person name="Bidwell S."/>
            <person name="Bisseling T."/>
            <person name="Choisne N."/>
            <person name="Couloux A."/>
            <person name="Denny R."/>
            <person name="Deshpande S."/>
            <person name="Dai X."/>
            <person name="Doyle J.J."/>
            <person name="Dudez A.M."/>
            <person name="Farmer A.D."/>
            <person name="Fouteau S."/>
            <person name="Franken C."/>
            <person name="Gibelin C."/>
            <person name="Gish J."/>
            <person name="Goldstein S."/>
            <person name="Gonzalez A.J."/>
            <person name="Green P.J."/>
            <person name="Hallab A."/>
            <person name="Hartog M."/>
            <person name="Hua A."/>
            <person name="Humphray S.J."/>
            <person name="Jeong D.H."/>
            <person name="Jing Y."/>
            <person name="Jocker A."/>
            <person name="Kenton S.M."/>
            <person name="Kim D.J."/>
            <person name="Klee K."/>
            <person name="Lai H."/>
            <person name="Lang C."/>
            <person name="Lin S."/>
            <person name="Macmil S.L."/>
            <person name="Magdelenat G."/>
            <person name="Matthews L."/>
            <person name="McCorrison J."/>
            <person name="Monaghan E.L."/>
            <person name="Mun J.H."/>
            <person name="Najar F.Z."/>
            <person name="Nicholson C."/>
            <person name="Noirot C."/>
            <person name="O'Bleness M."/>
            <person name="Paule C.R."/>
            <person name="Poulain J."/>
            <person name="Prion F."/>
            <person name="Qin B."/>
            <person name="Qu C."/>
            <person name="Retzel E.F."/>
            <person name="Riddle C."/>
            <person name="Sallet E."/>
            <person name="Samain S."/>
            <person name="Samson N."/>
            <person name="Sanders I."/>
            <person name="Saurat O."/>
            <person name="Scarpelli C."/>
            <person name="Schiex T."/>
            <person name="Segurens B."/>
            <person name="Severin A.J."/>
            <person name="Sherrier D.J."/>
            <person name="Shi R."/>
            <person name="Sims S."/>
            <person name="Singer S.R."/>
            <person name="Sinharoy S."/>
            <person name="Sterck L."/>
            <person name="Viollet A."/>
            <person name="Wang B.B."/>
            <person name="Wang K."/>
            <person name="Wang M."/>
            <person name="Wang X."/>
            <person name="Warfsmann J."/>
            <person name="Weissenbach J."/>
            <person name="White D.D."/>
            <person name="White J.D."/>
            <person name="Wiley G.B."/>
            <person name="Wincker P."/>
            <person name="Xing Y."/>
            <person name="Yang L."/>
            <person name="Yao Z."/>
            <person name="Ying F."/>
            <person name="Zhai J."/>
            <person name="Zhou L."/>
            <person name="Zuber A."/>
            <person name="Denarie J."/>
            <person name="Dixon R.A."/>
            <person name="May G.D."/>
            <person name="Schwartz D.C."/>
            <person name="Rogers J."/>
            <person name="Quetier F."/>
            <person name="Town C.D."/>
            <person name="Roe B.A."/>
        </authorList>
    </citation>
    <scope>NUCLEOTIDE SEQUENCE [LARGE SCALE GENOMIC DNA]</scope>
    <source>
        <strain evidence="3">A17</strain>
        <strain evidence="4 5">cv. Jemalong A17</strain>
    </source>
</reference>
<feature type="compositionally biased region" description="Basic and acidic residues" evidence="1">
    <location>
        <begin position="171"/>
        <end position="183"/>
    </location>
</feature>
<protein>
    <recommendedName>
        <fullName evidence="2">Reverse transcriptase/retrotransposon-derived protein RNase H-like domain-containing protein</fullName>
    </recommendedName>
</protein>
<evidence type="ECO:0000313" key="3">
    <source>
        <dbReference type="EMBL" id="KEH33704.1"/>
    </source>
</evidence>
<dbReference type="EnsemblPlants" id="KEH33704">
    <property type="protein sequence ID" value="KEH33704"/>
    <property type="gene ID" value="MTR_3g048535"/>
</dbReference>
<evidence type="ECO:0000313" key="4">
    <source>
        <dbReference type="EnsemblPlants" id="KEH33704"/>
    </source>
</evidence>
<evidence type="ECO:0000313" key="5">
    <source>
        <dbReference type="Proteomes" id="UP000002051"/>
    </source>
</evidence>
<name>A0A072UV33_MEDTR</name>
<dbReference type="Gene3D" id="3.30.70.270">
    <property type="match status" value="1"/>
</dbReference>
<gene>
    <name evidence="3" type="ordered locus">MTR_3g048535</name>
</gene>
<dbReference type="InterPro" id="IPR043502">
    <property type="entry name" value="DNA/RNA_pol_sf"/>
</dbReference>
<feature type="domain" description="Reverse transcriptase/retrotransposon-derived protein RNase H-like" evidence="2">
    <location>
        <begin position="23"/>
        <end position="120"/>
    </location>
</feature>
<dbReference type="EMBL" id="CM001219">
    <property type="protein sequence ID" value="KEH33704.1"/>
    <property type="molecule type" value="Genomic_DNA"/>
</dbReference>
<dbReference type="Proteomes" id="UP000002051">
    <property type="component" value="Chromosome 3"/>
</dbReference>
<dbReference type="Gene3D" id="3.10.20.370">
    <property type="match status" value="1"/>
</dbReference>
<feature type="compositionally biased region" description="Pro residues" evidence="1">
    <location>
        <begin position="205"/>
        <end position="215"/>
    </location>
</feature>
<reference evidence="3 5" key="2">
    <citation type="journal article" date="2014" name="BMC Genomics">
        <title>An improved genome release (version Mt4.0) for the model legume Medicago truncatula.</title>
        <authorList>
            <person name="Tang H."/>
            <person name="Krishnakumar V."/>
            <person name="Bidwell S."/>
            <person name="Rosen B."/>
            <person name="Chan A."/>
            <person name="Zhou S."/>
            <person name="Gentzbittel L."/>
            <person name="Childs K.L."/>
            <person name="Yandell M."/>
            <person name="Gundlach H."/>
            <person name="Mayer K.F."/>
            <person name="Schwartz D.C."/>
            <person name="Town C.D."/>
        </authorList>
    </citation>
    <scope>GENOME REANNOTATION</scope>
    <source>
        <strain evidence="3">A17</strain>
        <strain evidence="4 5">cv. Jemalong A17</strain>
    </source>
</reference>
<dbReference type="HOGENOM" id="CLU_1284976_0_0_1"/>
<reference evidence="4" key="3">
    <citation type="submission" date="2015-04" db="UniProtKB">
        <authorList>
            <consortium name="EnsemblPlants"/>
        </authorList>
    </citation>
    <scope>IDENTIFICATION</scope>
    <source>
        <strain evidence="4">cv. Jemalong A17</strain>
    </source>
</reference>
<feature type="region of interest" description="Disordered" evidence="1">
    <location>
        <begin position="165"/>
        <end position="215"/>
    </location>
</feature>
<dbReference type="AlphaFoldDB" id="A0A072UV33"/>
<organism evidence="3 5">
    <name type="scientific">Medicago truncatula</name>
    <name type="common">Barrel medic</name>
    <name type="synonym">Medicago tribuloides</name>
    <dbReference type="NCBI Taxonomy" id="3880"/>
    <lineage>
        <taxon>Eukaryota</taxon>
        <taxon>Viridiplantae</taxon>
        <taxon>Streptophyta</taxon>
        <taxon>Embryophyta</taxon>
        <taxon>Tracheophyta</taxon>
        <taxon>Spermatophyta</taxon>
        <taxon>Magnoliopsida</taxon>
        <taxon>eudicotyledons</taxon>
        <taxon>Gunneridae</taxon>
        <taxon>Pentapetalae</taxon>
        <taxon>rosids</taxon>
        <taxon>fabids</taxon>
        <taxon>Fabales</taxon>
        <taxon>Fabaceae</taxon>
        <taxon>Papilionoideae</taxon>
        <taxon>50 kb inversion clade</taxon>
        <taxon>NPAAA clade</taxon>
        <taxon>Hologalegina</taxon>
        <taxon>IRL clade</taxon>
        <taxon>Trifolieae</taxon>
        <taxon>Medicago</taxon>
    </lineage>
</organism>
<dbReference type="SUPFAM" id="SSF56672">
    <property type="entry name" value="DNA/RNA polymerases"/>
    <property type="match status" value="1"/>
</dbReference>
<dbReference type="InterPro" id="IPR041577">
    <property type="entry name" value="RT_RNaseH_2"/>
</dbReference>
<dbReference type="Pfam" id="PF17919">
    <property type="entry name" value="RT_RNaseH_2"/>
    <property type="match status" value="1"/>
</dbReference>
<accession>A0A072UV33</accession>
<dbReference type="PANTHER" id="PTHR48475">
    <property type="entry name" value="RIBONUCLEASE H"/>
    <property type="match status" value="1"/>
</dbReference>